<reference evidence="8 9" key="1">
    <citation type="journal article" date="2016" name="Nat. Commun.">
        <title>Ectomycorrhizal ecology is imprinted in the genome of the dominant symbiotic fungus Cenococcum geophilum.</title>
        <authorList>
            <consortium name="DOE Joint Genome Institute"/>
            <person name="Peter M."/>
            <person name="Kohler A."/>
            <person name="Ohm R.A."/>
            <person name="Kuo A."/>
            <person name="Krutzmann J."/>
            <person name="Morin E."/>
            <person name="Arend M."/>
            <person name="Barry K.W."/>
            <person name="Binder M."/>
            <person name="Choi C."/>
            <person name="Clum A."/>
            <person name="Copeland A."/>
            <person name="Grisel N."/>
            <person name="Haridas S."/>
            <person name="Kipfer T."/>
            <person name="LaButti K."/>
            <person name="Lindquist E."/>
            <person name="Lipzen A."/>
            <person name="Maire R."/>
            <person name="Meier B."/>
            <person name="Mihaltcheva S."/>
            <person name="Molinier V."/>
            <person name="Murat C."/>
            <person name="Poggeler S."/>
            <person name="Quandt C.A."/>
            <person name="Sperisen C."/>
            <person name="Tritt A."/>
            <person name="Tisserant E."/>
            <person name="Crous P.W."/>
            <person name="Henrissat B."/>
            <person name="Nehls U."/>
            <person name="Egli S."/>
            <person name="Spatafora J.W."/>
            <person name="Grigoriev I.V."/>
            <person name="Martin F.M."/>
        </authorList>
    </citation>
    <scope>NUCLEOTIDE SEQUENCE [LARGE SCALE GENOMIC DNA]</scope>
    <source>
        <strain evidence="8 9">CBS 207.34</strain>
    </source>
</reference>
<dbReference type="EMBL" id="KV749444">
    <property type="protein sequence ID" value="OCL09436.1"/>
    <property type="molecule type" value="Genomic_DNA"/>
</dbReference>
<name>A0A8E2F2N1_9PEZI</name>
<dbReference type="InterPro" id="IPR002293">
    <property type="entry name" value="AA/rel_permease1"/>
</dbReference>
<evidence type="ECO:0000256" key="2">
    <source>
        <dbReference type="ARBA" id="ARBA00022448"/>
    </source>
</evidence>
<feature type="transmembrane region" description="Helical" evidence="7">
    <location>
        <begin position="172"/>
        <end position="192"/>
    </location>
</feature>
<evidence type="ECO:0000256" key="3">
    <source>
        <dbReference type="ARBA" id="ARBA00022692"/>
    </source>
</evidence>
<keyword evidence="9" id="KW-1185">Reference proteome</keyword>
<evidence type="ECO:0000313" key="9">
    <source>
        <dbReference type="Proteomes" id="UP000250140"/>
    </source>
</evidence>
<keyword evidence="4 7" id="KW-1133">Transmembrane helix</keyword>
<dbReference type="Proteomes" id="UP000250140">
    <property type="component" value="Unassembled WGS sequence"/>
</dbReference>
<evidence type="ECO:0000313" key="8">
    <source>
        <dbReference type="EMBL" id="OCL09436.1"/>
    </source>
</evidence>
<evidence type="ECO:0000256" key="1">
    <source>
        <dbReference type="ARBA" id="ARBA00004141"/>
    </source>
</evidence>
<keyword evidence="5 7" id="KW-0472">Membrane</keyword>
<proteinExistence type="predicted"/>
<feature type="transmembrane region" description="Helical" evidence="7">
    <location>
        <begin position="488"/>
        <end position="507"/>
    </location>
</feature>
<organism evidence="8 9">
    <name type="scientific">Glonium stellatum</name>
    <dbReference type="NCBI Taxonomy" id="574774"/>
    <lineage>
        <taxon>Eukaryota</taxon>
        <taxon>Fungi</taxon>
        <taxon>Dikarya</taxon>
        <taxon>Ascomycota</taxon>
        <taxon>Pezizomycotina</taxon>
        <taxon>Dothideomycetes</taxon>
        <taxon>Pleosporomycetidae</taxon>
        <taxon>Gloniales</taxon>
        <taxon>Gloniaceae</taxon>
        <taxon>Glonium</taxon>
    </lineage>
</organism>
<dbReference type="GO" id="GO:0016020">
    <property type="term" value="C:membrane"/>
    <property type="evidence" value="ECO:0007669"/>
    <property type="project" value="UniProtKB-SubCell"/>
</dbReference>
<evidence type="ECO:0000256" key="7">
    <source>
        <dbReference type="SAM" id="Phobius"/>
    </source>
</evidence>
<feature type="transmembrane region" description="Helical" evidence="7">
    <location>
        <begin position="283"/>
        <end position="305"/>
    </location>
</feature>
<dbReference type="AlphaFoldDB" id="A0A8E2F2N1"/>
<feature type="transmembrane region" description="Helical" evidence="7">
    <location>
        <begin position="457"/>
        <end position="476"/>
    </location>
</feature>
<dbReference type="Gene3D" id="1.20.1740.10">
    <property type="entry name" value="Amino acid/polyamine transporter I"/>
    <property type="match status" value="1"/>
</dbReference>
<feature type="transmembrane region" description="Helical" evidence="7">
    <location>
        <begin position="84"/>
        <end position="107"/>
    </location>
</feature>
<sequence length="522" mass="57088">MVTEKDNFELTATQHVGSHDQGSNDNHQASTHVRQSSHGHGHPLERYINLSSVLNFGLIILASWESVAVTFQFSLLNGGPASMVYGSIVAGFGASAIALSLAEMASIDPTVGAQYRWSANLAPSHPRFWGLIQGWMTVSAWIFACAGPPTLISNMITALAIFNHESYRPERWHMTMIMWAVMLFPLISNLWFRKILNALELAGGAIHVVLFIITMAILIALGKRSTPEFVFKTVTHDLSGWENPGIAFGLGLLTCTFSIAGFDSVIHMSDEVKKVRTRIPRSLWVAVVSNAIMMFGFIICLLFSLGDAADVASISSSPTGLPIIEVYYQATGSKAVTNILVAFLAIICFFALFNMFASVSRLVWVFALDNGLPFSSFFAYVHPTLKLPVNALGLIGTIVFLLAIIYIASATAFNALISLQTLALHVSYFIPILFMAIRKVRGPPPPYGPFKLGRIGLATNVFALAYLIFVILWMPWPSVLPVTGSTMNYAGPLVGFVILAALVDWMFGGRKRFEVPVARYKV</sequence>
<feature type="region of interest" description="Disordered" evidence="6">
    <location>
        <begin position="12"/>
        <end position="40"/>
    </location>
</feature>
<feature type="transmembrane region" description="Helical" evidence="7">
    <location>
        <begin position="362"/>
        <end position="382"/>
    </location>
</feature>
<accession>A0A8E2F2N1</accession>
<dbReference type="PANTHER" id="PTHR45649">
    <property type="entry name" value="AMINO-ACID PERMEASE BAT1"/>
    <property type="match status" value="1"/>
</dbReference>
<dbReference type="PIRSF" id="PIRSF006060">
    <property type="entry name" value="AA_transporter"/>
    <property type="match status" value="1"/>
</dbReference>
<feature type="transmembrane region" description="Helical" evidence="7">
    <location>
        <begin position="335"/>
        <end position="356"/>
    </location>
</feature>
<dbReference type="Pfam" id="PF13520">
    <property type="entry name" value="AA_permease_2"/>
    <property type="match status" value="1"/>
</dbReference>
<feature type="transmembrane region" description="Helical" evidence="7">
    <location>
        <begin position="47"/>
        <end position="64"/>
    </location>
</feature>
<feature type="transmembrane region" description="Helical" evidence="7">
    <location>
        <begin position="241"/>
        <end position="262"/>
    </location>
</feature>
<keyword evidence="2" id="KW-0813">Transport</keyword>
<protein>
    <submittedName>
        <fullName evidence="8">Amino acid transporter</fullName>
    </submittedName>
</protein>
<keyword evidence="3 7" id="KW-0812">Transmembrane</keyword>
<evidence type="ECO:0000256" key="5">
    <source>
        <dbReference type="ARBA" id="ARBA00023136"/>
    </source>
</evidence>
<feature type="transmembrane region" description="Helical" evidence="7">
    <location>
        <begin position="389"/>
        <end position="409"/>
    </location>
</feature>
<feature type="transmembrane region" description="Helical" evidence="7">
    <location>
        <begin position="128"/>
        <end position="152"/>
    </location>
</feature>
<feature type="compositionally biased region" description="Polar residues" evidence="6">
    <location>
        <begin position="12"/>
        <end position="34"/>
    </location>
</feature>
<dbReference type="PANTHER" id="PTHR45649:SF5">
    <property type="entry name" value="GABA TRANSPORTER (EUROFUNG)-RELATED"/>
    <property type="match status" value="1"/>
</dbReference>
<feature type="transmembrane region" description="Helical" evidence="7">
    <location>
        <begin position="415"/>
        <end position="437"/>
    </location>
</feature>
<evidence type="ECO:0000256" key="4">
    <source>
        <dbReference type="ARBA" id="ARBA00022989"/>
    </source>
</evidence>
<comment type="subcellular location">
    <subcellularLocation>
        <location evidence="1">Membrane</location>
        <topology evidence="1">Multi-pass membrane protein</topology>
    </subcellularLocation>
</comment>
<dbReference type="OrthoDB" id="3257095at2759"/>
<dbReference type="GO" id="GO:0022857">
    <property type="term" value="F:transmembrane transporter activity"/>
    <property type="evidence" value="ECO:0007669"/>
    <property type="project" value="InterPro"/>
</dbReference>
<feature type="transmembrane region" description="Helical" evidence="7">
    <location>
        <begin position="199"/>
        <end position="221"/>
    </location>
</feature>
<evidence type="ECO:0000256" key="6">
    <source>
        <dbReference type="SAM" id="MobiDB-lite"/>
    </source>
</evidence>
<gene>
    <name evidence="8" type="ORF">AOQ84DRAFT_404632</name>
</gene>